<dbReference type="PANTHER" id="PTHR33164">
    <property type="entry name" value="TRANSCRIPTIONAL REGULATOR, MARR FAMILY"/>
    <property type="match status" value="1"/>
</dbReference>
<evidence type="ECO:0000313" key="3">
    <source>
        <dbReference type="Proteomes" id="UP001142317"/>
    </source>
</evidence>
<dbReference type="SUPFAM" id="SSF46785">
    <property type="entry name" value="Winged helix' DNA-binding domain"/>
    <property type="match status" value="1"/>
</dbReference>
<reference evidence="2" key="2">
    <citation type="submission" date="2023-01" db="EMBL/GenBank/DDBJ databases">
        <authorList>
            <person name="Sun Q."/>
            <person name="Evtushenko L."/>
        </authorList>
    </citation>
    <scope>NUCLEOTIDE SEQUENCE</scope>
    <source>
        <strain evidence="2">VKM Ac-1447</strain>
    </source>
</reference>
<organism evidence="2 3">
    <name type="scientific">Microbacterium imperiale</name>
    <dbReference type="NCBI Taxonomy" id="33884"/>
    <lineage>
        <taxon>Bacteria</taxon>
        <taxon>Bacillati</taxon>
        <taxon>Actinomycetota</taxon>
        <taxon>Actinomycetes</taxon>
        <taxon>Micrococcales</taxon>
        <taxon>Microbacteriaceae</taxon>
        <taxon>Microbacterium</taxon>
    </lineage>
</organism>
<dbReference type="GO" id="GO:0003700">
    <property type="term" value="F:DNA-binding transcription factor activity"/>
    <property type="evidence" value="ECO:0007669"/>
    <property type="project" value="InterPro"/>
</dbReference>
<dbReference type="Pfam" id="PF12802">
    <property type="entry name" value="MarR_2"/>
    <property type="match status" value="1"/>
</dbReference>
<dbReference type="RefSeq" id="WP_210006511.1">
    <property type="nucleotide sequence ID" value="NZ_BSEO01000014.1"/>
</dbReference>
<gene>
    <name evidence="2" type="ORF">GCM10017586_19270</name>
</gene>
<dbReference type="Gene3D" id="1.10.10.10">
    <property type="entry name" value="Winged helix-like DNA-binding domain superfamily/Winged helix DNA-binding domain"/>
    <property type="match status" value="1"/>
</dbReference>
<proteinExistence type="predicted"/>
<dbReference type="GO" id="GO:0006950">
    <property type="term" value="P:response to stress"/>
    <property type="evidence" value="ECO:0007669"/>
    <property type="project" value="TreeGrafter"/>
</dbReference>
<evidence type="ECO:0000259" key="1">
    <source>
        <dbReference type="PROSITE" id="PS50995"/>
    </source>
</evidence>
<dbReference type="PANTHER" id="PTHR33164:SF106">
    <property type="entry name" value="TRANSCRIPTIONAL REGULATORY PROTEIN"/>
    <property type="match status" value="1"/>
</dbReference>
<keyword evidence="3" id="KW-1185">Reference proteome</keyword>
<dbReference type="InterPro" id="IPR036388">
    <property type="entry name" value="WH-like_DNA-bd_sf"/>
</dbReference>
<sequence>MPEPDRPEGGLGDAVRGLQDAMHGATIAIARAMGLNATDASALEHISYAQGQIGPTELGARLGISASSATEVVQRLVDSGHLERHRDERDRRRYVLVPTGAATDEVRTHLIPLRQRLDELEASFTASERTAIARYLCGAADVFRDATRNAPER</sequence>
<evidence type="ECO:0000313" key="2">
    <source>
        <dbReference type="EMBL" id="GLJ80244.1"/>
    </source>
</evidence>
<dbReference type="InterPro" id="IPR036390">
    <property type="entry name" value="WH_DNA-bd_sf"/>
</dbReference>
<accession>A0A9W6HHQ7</accession>
<protein>
    <recommendedName>
        <fullName evidence="1">HTH marR-type domain-containing protein</fullName>
    </recommendedName>
</protein>
<dbReference type="AlphaFoldDB" id="A0A9W6HHQ7"/>
<dbReference type="InterPro" id="IPR000835">
    <property type="entry name" value="HTH_MarR-typ"/>
</dbReference>
<dbReference type="Proteomes" id="UP001142317">
    <property type="component" value="Unassembled WGS sequence"/>
</dbReference>
<comment type="caution">
    <text evidence="2">The sequence shown here is derived from an EMBL/GenBank/DDBJ whole genome shotgun (WGS) entry which is preliminary data.</text>
</comment>
<name>A0A9W6HHQ7_9MICO</name>
<dbReference type="EMBL" id="BSEO01000014">
    <property type="protein sequence ID" value="GLJ80244.1"/>
    <property type="molecule type" value="Genomic_DNA"/>
</dbReference>
<feature type="domain" description="HTH marR-type" evidence="1">
    <location>
        <begin position="1"/>
        <end position="141"/>
    </location>
</feature>
<dbReference type="InterPro" id="IPR039422">
    <property type="entry name" value="MarR/SlyA-like"/>
</dbReference>
<reference evidence="2" key="1">
    <citation type="journal article" date="2014" name="Int. J. Syst. Evol. Microbiol.">
        <title>Complete genome sequence of Corynebacterium casei LMG S-19264T (=DSM 44701T), isolated from a smear-ripened cheese.</title>
        <authorList>
            <consortium name="US DOE Joint Genome Institute (JGI-PGF)"/>
            <person name="Walter F."/>
            <person name="Albersmeier A."/>
            <person name="Kalinowski J."/>
            <person name="Ruckert C."/>
        </authorList>
    </citation>
    <scope>NUCLEOTIDE SEQUENCE</scope>
    <source>
        <strain evidence="2">VKM Ac-1447</strain>
    </source>
</reference>
<dbReference type="SMART" id="SM00347">
    <property type="entry name" value="HTH_MARR"/>
    <property type="match status" value="1"/>
</dbReference>
<dbReference type="PROSITE" id="PS50995">
    <property type="entry name" value="HTH_MARR_2"/>
    <property type="match status" value="1"/>
</dbReference>